<evidence type="ECO:0000256" key="1">
    <source>
        <dbReference type="SAM" id="MobiDB-lite"/>
    </source>
</evidence>
<reference evidence="3" key="1">
    <citation type="submission" date="2018-01" db="EMBL/GenBank/DDBJ databases">
        <title>An insight into the sialome of Amazonian anophelines.</title>
        <authorList>
            <person name="Ribeiro J.M."/>
            <person name="Scarpassa V."/>
            <person name="Calvo E."/>
        </authorList>
    </citation>
    <scope>NUCLEOTIDE SEQUENCE</scope>
</reference>
<accession>A0A2M4D8Y0</accession>
<feature type="compositionally biased region" description="Basic and acidic residues" evidence="1">
    <location>
        <begin position="32"/>
        <end position="41"/>
    </location>
</feature>
<dbReference type="AlphaFoldDB" id="A0A2M4D8Y0"/>
<keyword evidence="2" id="KW-0732">Signal</keyword>
<proteinExistence type="predicted"/>
<name>A0A2M4D8Y0_ANODA</name>
<evidence type="ECO:0000256" key="2">
    <source>
        <dbReference type="SAM" id="SignalP"/>
    </source>
</evidence>
<dbReference type="EMBL" id="GGFL01009828">
    <property type="protein sequence ID" value="MBW74006.1"/>
    <property type="molecule type" value="Transcribed_RNA"/>
</dbReference>
<protein>
    <submittedName>
        <fullName evidence="3">Putative secreted protein</fullName>
    </submittedName>
</protein>
<sequence length="77" mass="8889">MREHFAMQHHTIIIIITVIIKSSVSRSSCANPRERADDKHLASPPSFSFKNNPAAHQEWHKLTHTHTKGEYCERAKK</sequence>
<feature type="signal peptide" evidence="2">
    <location>
        <begin position="1"/>
        <end position="25"/>
    </location>
</feature>
<feature type="region of interest" description="Disordered" evidence="1">
    <location>
        <begin position="27"/>
        <end position="52"/>
    </location>
</feature>
<evidence type="ECO:0000313" key="3">
    <source>
        <dbReference type="EMBL" id="MBW74006.1"/>
    </source>
</evidence>
<feature type="chain" id="PRO_5014863182" evidence="2">
    <location>
        <begin position="26"/>
        <end position="77"/>
    </location>
</feature>
<organism evidence="3">
    <name type="scientific">Anopheles darlingi</name>
    <name type="common">Mosquito</name>
    <dbReference type="NCBI Taxonomy" id="43151"/>
    <lineage>
        <taxon>Eukaryota</taxon>
        <taxon>Metazoa</taxon>
        <taxon>Ecdysozoa</taxon>
        <taxon>Arthropoda</taxon>
        <taxon>Hexapoda</taxon>
        <taxon>Insecta</taxon>
        <taxon>Pterygota</taxon>
        <taxon>Neoptera</taxon>
        <taxon>Endopterygota</taxon>
        <taxon>Diptera</taxon>
        <taxon>Nematocera</taxon>
        <taxon>Culicoidea</taxon>
        <taxon>Culicidae</taxon>
        <taxon>Anophelinae</taxon>
        <taxon>Anopheles</taxon>
    </lineage>
</organism>